<keyword evidence="7" id="KW-1185">Reference proteome</keyword>
<evidence type="ECO:0000259" key="5">
    <source>
        <dbReference type="Pfam" id="PF15094"/>
    </source>
</evidence>
<accession>A0A6P7MYG6</accession>
<dbReference type="InterPro" id="IPR049521">
    <property type="entry name" value="CIROZ_b"/>
</dbReference>
<dbReference type="Pfam" id="PF22821">
    <property type="entry name" value="ZP1_ZP4_Ig-like"/>
    <property type="match status" value="1"/>
</dbReference>
<evidence type="ECO:0000259" key="6">
    <source>
        <dbReference type="Pfam" id="PF22821"/>
    </source>
</evidence>
<dbReference type="AlphaFoldDB" id="A0A6P7MYG6"/>
<dbReference type="GO" id="GO:0005576">
    <property type="term" value="C:extracellular region"/>
    <property type="evidence" value="ECO:0007669"/>
    <property type="project" value="UniProtKB-SubCell"/>
</dbReference>
<comment type="subcellular location">
    <subcellularLocation>
        <location evidence="1">Secreted</location>
    </subcellularLocation>
</comment>
<dbReference type="Pfam" id="PF15094">
    <property type="entry name" value="DUF4556"/>
    <property type="match status" value="1"/>
</dbReference>
<dbReference type="InterPro" id="IPR027956">
    <property type="entry name" value="CIROZ"/>
</dbReference>
<dbReference type="PANTHER" id="PTHR38653">
    <property type="entry name" value="GENE 572-RELATED"/>
    <property type="match status" value="1"/>
</dbReference>
<evidence type="ECO:0000256" key="2">
    <source>
        <dbReference type="ARBA" id="ARBA00022525"/>
    </source>
</evidence>
<feature type="domain" description="Zona pellucida sperm-binding protein 1/4 Ig-like" evidence="6">
    <location>
        <begin position="29"/>
        <end position="87"/>
    </location>
</feature>
<protein>
    <submittedName>
        <fullName evidence="8">Uncharacterized protein C1orf127 homolog</fullName>
    </submittedName>
</protein>
<evidence type="ECO:0000256" key="3">
    <source>
        <dbReference type="ARBA" id="ARBA00022729"/>
    </source>
</evidence>
<evidence type="ECO:0000313" key="8">
    <source>
        <dbReference type="RefSeq" id="XP_029012017.1"/>
    </source>
</evidence>
<dbReference type="PANTHER" id="PTHR38653:SF1">
    <property type="entry name" value="GENE 572-RELATED"/>
    <property type="match status" value="1"/>
</dbReference>
<dbReference type="Proteomes" id="UP000515150">
    <property type="component" value="Chromosome 7"/>
</dbReference>
<dbReference type="GeneID" id="114858686"/>
<evidence type="ECO:0000313" key="7">
    <source>
        <dbReference type="Proteomes" id="UP000515150"/>
    </source>
</evidence>
<reference evidence="8" key="1">
    <citation type="submission" date="2025-08" db="UniProtKB">
        <authorList>
            <consortium name="RefSeq"/>
        </authorList>
    </citation>
    <scope>IDENTIFICATION</scope>
</reference>
<keyword evidence="2" id="KW-0964">Secreted</keyword>
<gene>
    <name evidence="8" type="primary">c7h1orf127</name>
</gene>
<proteinExistence type="predicted"/>
<dbReference type="KEGG" id="bspl:114858686"/>
<dbReference type="RefSeq" id="XP_029012017.1">
    <property type="nucleotide sequence ID" value="XM_029156184.3"/>
</dbReference>
<dbReference type="OrthoDB" id="8946479at2759"/>
<evidence type="ECO:0000256" key="4">
    <source>
        <dbReference type="SAM" id="MobiDB-lite"/>
    </source>
</evidence>
<feature type="region of interest" description="Disordered" evidence="4">
    <location>
        <begin position="294"/>
        <end position="316"/>
    </location>
</feature>
<feature type="domain" description="CIROZ beta" evidence="5">
    <location>
        <begin position="198"/>
        <end position="290"/>
    </location>
</feature>
<sequence>MIEGLVIWLSEALQIQVRPASLDHLNLQLSACGFSLHKDPDDNFAFRVSYTGCLVQQQHSFHVLKMNLVKRTSRFGGRAHSLLMTCPVVSVLPNMEHIQCDPEYIQVIRQVPFDNWDNELHWSLSSRERLVVALEDASLIQMSVDVNGSHIAVQGRRSEVLSPVEGMGNREFLALKLVSGQYAYSMEVTCPTVTSSTAAQTVLHIFKRRMGLTKRGPSVGGVWVKQTRRFTVRDAGGFVALLVPTERILQTRACAEREQLVQPFYRVDVVLTFRETNHKMHWTMENTLPCTARPAGSHIASSPGPSLDHEEPGPPRPLLLAHGQKADVCISTLRTCQRVKSEQADVEKKAASAAAYDAFYTRSHNKAFDFPQRLQASDGSRTFEVF</sequence>
<dbReference type="InterPro" id="IPR054554">
    <property type="entry name" value="ZP1/4_Ig-like"/>
</dbReference>
<keyword evidence="3" id="KW-0732">Signal</keyword>
<evidence type="ECO:0000256" key="1">
    <source>
        <dbReference type="ARBA" id="ARBA00004613"/>
    </source>
</evidence>
<dbReference type="CTD" id="148345"/>
<name>A0A6P7MYG6_BETSP</name>
<dbReference type="InParanoid" id="A0A6P7MYG6"/>
<organism evidence="7 8">
    <name type="scientific">Betta splendens</name>
    <name type="common">Siamese fighting fish</name>
    <dbReference type="NCBI Taxonomy" id="158456"/>
    <lineage>
        <taxon>Eukaryota</taxon>
        <taxon>Metazoa</taxon>
        <taxon>Chordata</taxon>
        <taxon>Craniata</taxon>
        <taxon>Vertebrata</taxon>
        <taxon>Euteleostomi</taxon>
        <taxon>Actinopterygii</taxon>
        <taxon>Neopterygii</taxon>
        <taxon>Teleostei</taxon>
        <taxon>Neoteleostei</taxon>
        <taxon>Acanthomorphata</taxon>
        <taxon>Anabantaria</taxon>
        <taxon>Anabantiformes</taxon>
        <taxon>Anabantoidei</taxon>
        <taxon>Osphronemidae</taxon>
        <taxon>Betta</taxon>
    </lineage>
</organism>